<reference evidence="1" key="1">
    <citation type="submission" date="2021-06" db="EMBL/GenBank/DDBJ databases">
        <authorList>
            <person name="Kallberg Y."/>
            <person name="Tangrot J."/>
            <person name="Rosling A."/>
        </authorList>
    </citation>
    <scope>NUCLEOTIDE SEQUENCE</scope>
    <source>
        <strain evidence="1">CL356</strain>
    </source>
</reference>
<protein>
    <submittedName>
        <fullName evidence="1">3025_t:CDS:1</fullName>
    </submittedName>
</protein>
<evidence type="ECO:0000313" key="2">
    <source>
        <dbReference type="Proteomes" id="UP000789525"/>
    </source>
</evidence>
<gene>
    <name evidence="1" type="ORF">ACOLOM_LOCUS12021</name>
</gene>
<sequence>MALYSSDPDFICQNERLMSWANDASRFLKTYHRECQSQPLDVYYHFAFTPKSTIFQRVYSKIRSFPHPVVTIGLEDDWPSHTKIKTHRIVTHCLSPCGNWLATGGSRGSYAAYRIWDVALADGETSVHPCGEKGCTVQLVLWSYDQDHQPLLQTICKCKILFRWNLSTYPHTLLDEIKLDFKREYSKWSEDGSRALTYDHHNDSDIYSLWSRDSPQSYFQMPGSYRTPYRYLAEEHKCSFSPGSGDKLEHHMLYTLKLWDCIGMQELFSKSFNMSLEYVQFSPNGETLVLLVGHYYMSQSIHCSDMVPSGANMTPWHAPGQRNS</sequence>
<evidence type="ECO:0000313" key="1">
    <source>
        <dbReference type="EMBL" id="CAG8738216.1"/>
    </source>
</evidence>
<proteinExistence type="predicted"/>
<dbReference type="EMBL" id="CAJVPT010046495">
    <property type="protein sequence ID" value="CAG8738216.1"/>
    <property type="molecule type" value="Genomic_DNA"/>
</dbReference>
<keyword evidence="2" id="KW-1185">Reference proteome</keyword>
<accession>A0ACA9QC76</accession>
<name>A0ACA9QC76_9GLOM</name>
<dbReference type="Proteomes" id="UP000789525">
    <property type="component" value="Unassembled WGS sequence"/>
</dbReference>
<organism evidence="1 2">
    <name type="scientific">Acaulospora colombiana</name>
    <dbReference type="NCBI Taxonomy" id="27376"/>
    <lineage>
        <taxon>Eukaryota</taxon>
        <taxon>Fungi</taxon>
        <taxon>Fungi incertae sedis</taxon>
        <taxon>Mucoromycota</taxon>
        <taxon>Glomeromycotina</taxon>
        <taxon>Glomeromycetes</taxon>
        <taxon>Diversisporales</taxon>
        <taxon>Acaulosporaceae</taxon>
        <taxon>Acaulospora</taxon>
    </lineage>
</organism>
<comment type="caution">
    <text evidence="1">The sequence shown here is derived from an EMBL/GenBank/DDBJ whole genome shotgun (WGS) entry which is preliminary data.</text>
</comment>